<accession>A0A811U542</accession>
<dbReference type="AlphaFoldDB" id="A0A811U542"/>
<evidence type="ECO:0000313" key="2">
    <source>
        <dbReference type="Proteomes" id="UP000606786"/>
    </source>
</evidence>
<dbReference type="Proteomes" id="UP000606786">
    <property type="component" value="Unassembled WGS sequence"/>
</dbReference>
<name>A0A811U542_CERCA</name>
<comment type="caution">
    <text evidence="1">The sequence shown here is derived from an EMBL/GenBank/DDBJ whole genome shotgun (WGS) entry which is preliminary data.</text>
</comment>
<feature type="non-terminal residue" evidence="1">
    <location>
        <position position="1"/>
    </location>
</feature>
<proteinExistence type="predicted"/>
<gene>
    <name evidence="1" type="ORF">CCAP1982_LOCUS2290</name>
</gene>
<sequence>HRLMPDSRINRFFSMQIGTDLMEALIGYTDDGSEVLTKPFITFNVAQCKVAF</sequence>
<protein>
    <submittedName>
        <fullName evidence="1">(Mediterranean fruit fly) hypothetical protein</fullName>
    </submittedName>
</protein>
<organism evidence="1 2">
    <name type="scientific">Ceratitis capitata</name>
    <name type="common">Mediterranean fruit fly</name>
    <name type="synonym">Tephritis capitata</name>
    <dbReference type="NCBI Taxonomy" id="7213"/>
    <lineage>
        <taxon>Eukaryota</taxon>
        <taxon>Metazoa</taxon>
        <taxon>Ecdysozoa</taxon>
        <taxon>Arthropoda</taxon>
        <taxon>Hexapoda</taxon>
        <taxon>Insecta</taxon>
        <taxon>Pterygota</taxon>
        <taxon>Neoptera</taxon>
        <taxon>Endopterygota</taxon>
        <taxon>Diptera</taxon>
        <taxon>Brachycera</taxon>
        <taxon>Muscomorpha</taxon>
        <taxon>Tephritoidea</taxon>
        <taxon>Tephritidae</taxon>
        <taxon>Ceratitis</taxon>
        <taxon>Ceratitis</taxon>
    </lineage>
</organism>
<reference evidence="1" key="1">
    <citation type="submission" date="2020-11" db="EMBL/GenBank/DDBJ databases">
        <authorList>
            <person name="Whitehead M."/>
        </authorList>
    </citation>
    <scope>NUCLEOTIDE SEQUENCE</scope>
    <source>
        <strain evidence="1">EGII</strain>
    </source>
</reference>
<evidence type="ECO:0000313" key="1">
    <source>
        <dbReference type="EMBL" id="CAD6993478.1"/>
    </source>
</evidence>
<dbReference type="EMBL" id="CAJHJT010000001">
    <property type="protein sequence ID" value="CAD6993478.1"/>
    <property type="molecule type" value="Genomic_DNA"/>
</dbReference>
<keyword evidence="2" id="KW-1185">Reference proteome</keyword>